<proteinExistence type="inferred from homology"/>
<name>A0ABY4EG32_9BACI</name>
<keyword evidence="3" id="KW-1185">Reference proteome</keyword>
<dbReference type="RefSeq" id="WP_244708310.1">
    <property type="nucleotide sequence ID" value="NZ_CP095073.1"/>
</dbReference>
<accession>A0ABY4EG32</accession>
<dbReference type="SUPFAM" id="SSF89360">
    <property type="entry name" value="HesB-like domain"/>
    <property type="match status" value="1"/>
</dbReference>
<dbReference type="PIRSF" id="PIRSF034852">
    <property type="entry name" value="UCP034852"/>
    <property type="match status" value="1"/>
</dbReference>
<reference evidence="2 3" key="1">
    <citation type="submission" date="2022-04" db="EMBL/GenBank/DDBJ databases">
        <title>Halobacillus sp. isolated from saltern.</title>
        <authorList>
            <person name="Won M."/>
            <person name="Lee C.-M."/>
            <person name="Woen H.-Y."/>
            <person name="Kwon S.-W."/>
        </authorList>
    </citation>
    <scope>NUCLEOTIDE SEQUENCE [LARGE SCALE GENOMIC DNA]</scope>
    <source>
        <strain evidence="2 3">SSBR10-3</strain>
    </source>
</reference>
<evidence type="ECO:0000313" key="3">
    <source>
        <dbReference type="Proteomes" id="UP000831787"/>
    </source>
</evidence>
<dbReference type="Proteomes" id="UP000831787">
    <property type="component" value="Chromosome"/>
</dbReference>
<organism evidence="2 3">
    <name type="scientific">Halobacillus salinarum</name>
    <dbReference type="NCBI Taxonomy" id="2932257"/>
    <lineage>
        <taxon>Bacteria</taxon>
        <taxon>Bacillati</taxon>
        <taxon>Bacillota</taxon>
        <taxon>Bacilli</taxon>
        <taxon>Bacillales</taxon>
        <taxon>Bacillaceae</taxon>
        <taxon>Halobacillus</taxon>
    </lineage>
</organism>
<evidence type="ECO:0000313" key="2">
    <source>
        <dbReference type="EMBL" id="UOQ42950.1"/>
    </source>
</evidence>
<protein>
    <submittedName>
        <fullName evidence="2">HesB/YadR/YfhF family protein</fullName>
    </submittedName>
</protein>
<sequence length="101" mass="11891">MNLTLTEQAANWYEKELDLPKDASLRFYVRYGGSGGLQPGFSLAIKRQTPENPIAEENINEVTYFVEEEDSWYFDDQSIIVELNEAWEEPEFKYEENKDTR</sequence>
<evidence type="ECO:0000256" key="1">
    <source>
        <dbReference type="ARBA" id="ARBA00006718"/>
    </source>
</evidence>
<dbReference type="InterPro" id="IPR035903">
    <property type="entry name" value="HesB-like_dom_sf"/>
</dbReference>
<dbReference type="EMBL" id="CP095073">
    <property type="protein sequence ID" value="UOQ42950.1"/>
    <property type="molecule type" value="Genomic_DNA"/>
</dbReference>
<gene>
    <name evidence="2" type="ORF">MUN89_13410</name>
</gene>
<dbReference type="InterPro" id="IPR008326">
    <property type="entry name" value="PdhI-like"/>
</dbReference>
<comment type="similarity">
    <text evidence="1">Belongs to the HesB/IscA family.</text>
</comment>